<keyword evidence="4" id="KW-1185">Reference proteome</keyword>
<dbReference type="AlphaFoldDB" id="A0A096D027"/>
<keyword evidence="1" id="KW-0813">Transport</keyword>
<keyword evidence="1" id="KW-0812">Transmembrane</keyword>
<evidence type="ECO:0000256" key="2">
    <source>
        <dbReference type="SAM" id="SignalP"/>
    </source>
</evidence>
<gene>
    <name evidence="3" type="ORF">HMPREF9302_09415</name>
</gene>
<feature type="signal peptide" evidence="2">
    <location>
        <begin position="1"/>
        <end position="29"/>
    </location>
</feature>
<dbReference type="InterPro" id="IPR023996">
    <property type="entry name" value="TonB-dep_OMP_SusC/RagA"/>
</dbReference>
<dbReference type="Gene3D" id="2.60.40.1120">
    <property type="entry name" value="Carboxypeptidase-like, regulatory domain"/>
    <property type="match status" value="1"/>
</dbReference>
<dbReference type="EMBL" id="JRNU01000065">
    <property type="protein sequence ID" value="KGF50859.1"/>
    <property type="molecule type" value="Genomic_DNA"/>
</dbReference>
<dbReference type="InterPro" id="IPR008969">
    <property type="entry name" value="CarboxyPept-like_regulatory"/>
</dbReference>
<keyword evidence="1" id="KW-0472">Membrane</keyword>
<evidence type="ECO:0000256" key="1">
    <source>
        <dbReference type="PROSITE-ProRule" id="PRU01360"/>
    </source>
</evidence>
<comment type="subcellular location">
    <subcellularLocation>
        <location evidence="1">Cell outer membrane</location>
        <topology evidence="1">Multi-pass membrane protein</topology>
    </subcellularLocation>
</comment>
<accession>A0A096D027</accession>
<name>A0A096D027_9BACT</name>
<keyword evidence="1" id="KW-1134">Transmembrane beta strand</keyword>
<proteinExistence type="inferred from homology"/>
<dbReference type="Proteomes" id="UP000029614">
    <property type="component" value="Unassembled WGS sequence"/>
</dbReference>
<reference evidence="3 4" key="1">
    <citation type="submission" date="2014-07" db="EMBL/GenBank/DDBJ databases">
        <authorList>
            <person name="McCorrison J."/>
            <person name="Sanka R."/>
            <person name="Torralba M."/>
            <person name="Gillis M."/>
            <person name="Haft D.H."/>
            <person name="Methe B."/>
            <person name="Sutton G."/>
            <person name="Nelson K.E."/>
        </authorList>
    </citation>
    <scope>NUCLEOTIDE SEQUENCE [LARGE SCALE GENOMIC DNA]</scope>
    <source>
        <strain evidence="3 4">DNF00058</strain>
    </source>
</reference>
<dbReference type="NCBIfam" id="TIGR04056">
    <property type="entry name" value="OMP_RagA_SusC"/>
    <property type="match status" value="1"/>
</dbReference>
<evidence type="ECO:0000313" key="4">
    <source>
        <dbReference type="Proteomes" id="UP000029614"/>
    </source>
</evidence>
<dbReference type="SUPFAM" id="SSF56935">
    <property type="entry name" value="Porins"/>
    <property type="match status" value="1"/>
</dbReference>
<protein>
    <submittedName>
        <fullName evidence="3">Collagen-binding protein</fullName>
    </submittedName>
</protein>
<dbReference type="Gene3D" id="2.170.130.10">
    <property type="entry name" value="TonB-dependent receptor, plug domain"/>
    <property type="match status" value="1"/>
</dbReference>
<dbReference type="OrthoDB" id="1450546at2"/>
<dbReference type="SUPFAM" id="SSF49464">
    <property type="entry name" value="Carboxypeptidase regulatory domain-like"/>
    <property type="match status" value="1"/>
</dbReference>
<dbReference type="InterPro" id="IPR039426">
    <property type="entry name" value="TonB-dep_rcpt-like"/>
</dbReference>
<dbReference type="PROSITE" id="PS52016">
    <property type="entry name" value="TONB_DEPENDENT_REC_3"/>
    <property type="match status" value="1"/>
</dbReference>
<dbReference type="Pfam" id="PF13715">
    <property type="entry name" value="CarbopepD_reg_2"/>
    <property type="match status" value="1"/>
</dbReference>
<comment type="caution">
    <text evidence="3">The sequence shown here is derived from an EMBL/GenBank/DDBJ whole genome shotgun (WGS) entry which is preliminary data.</text>
</comment>
<feature type="chain" id="PRO_5001925607" evidence="2">
    <location>
        <begin position="30"/>
        <end position="1032"/>
    </location>
</feature>
<dbReference type="GO" id="GO:0009279">
    <property type="term" value="C:cell outer membrane"/>
    <property type="evidence" value="ECO:0007669"/>
    <property type="project" value="UniProtKB-SubCell"/>
</dbReference>
<sequence>MYMAHSFYNKYFFAILCTCMFIGNGSVCASTAVVSNQLLQQPKKIKMQGRVVDTSGTPLAGALVEVVGKRTGTYTDKNGVFTLDLIPGETLSASYLGMKRKKVVFRAQSVLIITLHEDNNALNEVVVKAKTNINALDIRAKSGVVDVVDVKLLNEKPSIDLGLALQGAVPGLMVMNMGELGKNPTLRIRGNASLRRGNATNEPLYVLDGKIISAETFYNLNPIDIKDIKVLKDAVACALYGIKAANGVIEIASKRGSNDGISLTYSFNMGITSRGRRGMRLMDTKEKLELERLMRNPIAPGYRYSADYYNKYEKHNPLKEKLIKEGEHFLDSLRMINTDWFDELIHNNTYTKHNLSLRGGNYDNSYYISFDYAHQGGRIEGNDKSHYGVRLNLDKTIGKIGYTMFSINCDYSKTNTPVGSDYDPTQLVYDLNPYEQKSKGKLYSFPDRTFHDLLHQYERDNTCKTGGASFNLTLEPLKGLNIDWVGGLDYLISETEDFTPGTAYSEAKKGVSKTQRGIYRKTKNTTTNISSNLRVTYAHTFANVHDFTIGANMDYYKTIYDDIGITGYGVGNIKSAAAINHYIKGSRRERVSGFKDISAQLGMGVVMGYTYNGLYDAYASYKRDASSILPSDKRWNDAWAVGAGWTPTNYAFLKDNKVLTSLNLKTSYGVIANLNGVSTSTTVATFAYANESYEEQRQLFLMGLVNKELKAEKTKSFDLSLSAQFFKRFTFGVNLYNRRTEQALLDVPIPTSNGFNILKRNIGVLENNGIEANSSITIIETNNCHFDISGNIAYNKNKVISLYYTNAIYTDDKSVVPDYEVGKAYDVIYGAKSLGINPLTGYPVFSTPEGEKQSSEVLNREDVVALGHSTPPYSGSLGLNISYKSLELNMSFYYVLGGINRFNYSYVRDKDKITRNAVAGQASKMWFNPGDEDKVYNTPYYSSSTAEDNLVLYPNSNTVGKSDYFRLSVLSLRYRFPHVWLKKYVPVLKYATIALQGSNLFNWTYYKESDPESGTLVGTLQPIYSLNINLTF</sequence>
<dbReference type="InterPro" id="IPR037066">
    <property type="entry name" value="Plug_dom_sf"/>
</dbReference>
<keyword evidence="1" id="KW-0998">Cell outer membrane</keyword>
<keyword evidence="2" id="KW-0732">Signal</keyword>
<evidence type="ECO:0000313" key="3">
    <source>
        <dbReference type="EMBL" id="KGF50859.1"/>
    </source>
</evidence>
<keyword evidence="3" id="KW-0176">Collagen</keyword>
<organism evidence="3 4">
    <name type="scientific">Prevotella amnii DNF00058</name>
    <dbReference type="NCBI Taxonomy" id="1401066"/>
    <lineage>
        <taxon>Bacteria</taxon>
        <taxon>Pseudomonadati</taxon>
        <taxon>Bacteroidota</taxon>
        <taxon>Bacteroidia</taxon>
        <taxon>Bacteroidales</taxon>
        <taxon>Prevotellaceae</taxon>
        <taxon>Prevotella</taxon>
    </lineage>
</organism>
<comment type="similarity">
    <text evidence="1">Belongs to the TonB-dependent receptor family.</text>
</comment>